<feature type="transmembrane region" description="Helical" evidence="2">
    <location>
        <begin position="71"/>
        <end position="91"/>
    </location>
</feature>
<feature type="compositionally biased region" description="Basic and acidic residues" evidence="1">
    <location>
        <begin position="265"/>
        <end position="290"/>
    </location>
</feature>
<feature type="compositionally biased region" description="Basic residues" evidence="1">
    <location>
        <begin position="291"/>
        <end position="301"/>
    </location>
</feature>
<feature type="region of interest" description="Disordered" evidence="1">
    <location>
        <begin position="254"/>
        <end position="301"/>
    </location>
</feature>
<evidence type="ECO:0000313" key="6">
    <source>
        <dbReference type="WormBase" id="Y2H9A.6b"/>
    </source>
</evidence>
<dbReference type="GeneID" id="7040172"/>
<reference evidence="4 5" key="1">
    <citation type="journal article" date="1998" name="Science">
        <title>Genome sequence of the nematode C. elegans: a platform for investigating biology.</title>
        <authorList>
            <consortium name="The C. elegans sequencing consortium"/>
            <person name="Sulson J.E."/>
            <person name="Waterston R."/>
        </authorList>
    </citation>
    <scope>NUCLEOTIDE SEQUENCE [LARGE SCALE GENOMIC DNA]</scope>
    <source>
        <strain evidence="4 5">Bristol N2</strain>
    </source>
</reference>
<name>L8EC29_CAEEL</name>
<proteinExistence type="predicted"/>
<evidence type="ECO:0000313" key="5">
    <source>
        <dbReference type="Proteomes" id="UP000001940"/>
    </source>
</evidence>
<dbReference type="Bgee" id="WBGene00086568">
    <property type="expression patterns" value="Expressed in adult organism and 1 other cell type or tissue"/>
</dbReference>
<dbReference type="InParanoid" id="L8EC29"/>
<evidence type="ECO:0000256" key="1">
    <source>
        <dbReference type="SAM" id="MobiDB-lite"/>
    </source>
</evidence>
<evidence type="ECO:0000256" key="2">
    <source>
        <dbReference type="SAM" id="Phobius"/>
    </source>
</evidence>
<dbReference type="CTD" id="7040172"/>
<keyword evidence="3" id="KW-0732">Signal</keyword>
<dbReference type="PaxDb" id="6239-Y2H9A.6b"/>
<gene>
    <name evidence="4" type="ORF">CELE_Y2H9A.6</name>
    <name evidence="4 6" type="ORF">Y2H9A.6</name>
</gene>
<dbReference type="WormBase" id="Y2H9A.6b">
    <property type="protein sequence ID" value="CE48173"/>
    <property type="gene ID" value="WBGene00086568"/>
</dbReference>
<dbReference type="Proteomes" id="UP000001940">
    <property type="component" value="Chromosome V"/>
</dbReference>
<dbReference type="AlphaFoldDB" id="L8EC29"/>
<keyword evidence="5" id="KW-1185">Reference proteome</keyword>
<feature type="signal peptide" evidence="3">
    <location>
        <begin position="1"/>
        <end position="20"/>
    </location>
</feature>
<dbReference type="AGR" id="WB:WBGene00086568"/>
<sequence>MEFSKTIYITFLLFLPVCGTFEHEKTSEEHFQLISKKTLNRFDKHPFFFVFHCEPLEHKLCTFFSRDKYGYVTYFNTVILLIFALVIYAHLRFKFIRNIYRPIYQLPTISMCCIPIQNVFTWIRSIICCPWTNPKNVFTQFRNLEQKTVNITTSVRTNQDYSDKQPIISSQPNEFSFQSDLEELDRMKPQYNIKLHSGEIEELFEKSLQECFPVPSVSENIVPETLVENAESSSDLVEKPTDYSNDDVVQILSSDPVYSDEDSEDQRVKENHERNIEEQTRKHAEEMMEIKKKRHRTSLNN</sequence>
<evidence type="ECO:0000313" key="4">
    <source>
        <dbReference type="EMBL" id="CCQ25655.1"/>
    </source>
</evidence>
<dbReference type="SMR" id="L8EC29"/>
<organism evidence="4 5">
    <name type="scientific">Caenorhabditis elegans</name>
    <dbReference type="NCBI Taxonomy" id="6239"/>
    <lineage>
        <taxon>Eukaryota</taxon>
        <taxon>Metazoa</taxon>
        <taxon>Ecdysozoa</taxon>
        <taxon>Nematoda</taxon>
        <taxon>Chromadorea</taxon>
        <taxon>Rhabditida</taxon>
        <taxon>Rhabditina</taxon>
        <taxon>Rhabditomorpha</taxon>
        <taxon>Rhabditoidea</taxon>
        <taxon>Rhabditidae</taxon>
        <taxon>Peloderinae</taxon>
        <taxon>Caenorhabditis</taxon>
    </lineage>
</organism>
<protein>
    <submittedName>
        <fullName evidence="4">Transmembrane protein</fullName>
    </submittedName>
</protein>
<keyword evidence="2 4" id="KW-0812">Transmembrane</keyword>
<keyword evidence="2" id="KW-0472">Membrane</keyword>
<dbReference type="RefSeq" id="NP_001263880.1">
    <property type="nucleotide sequence ID" value="NM_001276951.1"/>
</dbReference>
<dbReference type="EMBL" id="BX284605">
    <property type="protein sequence ID" value="CCQ25655.1"/>
    <property type="molecule type" value="Genomic_DNA"/>
</dbReference>
<feature type="chain" id="PRO_5003987951" evidence="3">
    <location>
        <begin position="21"/>
        <end position="301"/>
    </location>
</feature>
<dbReference type="ExpressionAtlas" id="L8EC29">
    <property type="expression patterns" value="baseline"/>
</dbReference>
<keyword evidence="2" id="KW-1133">Transmembrane helix</keyword>
<accession>L8EC29</accession>
<dbReference type="HOGENOM" id="CLU_931367_0_0_1"/>
<evidence type="ECO:0000256" key="3">
    <source>
        <dbReference type="SAM" id="SignalP"/>
    </source>
</evidence>